<dbReference type="RefSeq" id="WP_117174140.1">
    <property type="nucleotide sequence ID" value="NZ_QFZK01000001.1"/>
</dbReference>
<dbReference type="AlphaFoldDB" id="A0A3E1RK87"/>
<reference evidence="6 7" key="1">
    <citation type="submission" date="2018-05" db="EMBL/GenBank/DDBJ databases">
        <title>Rhodoferax soyangensis sp.nov., isolated from an oligotrophic freshwater lake.</title>
        <authorList>
            <person name="Park M."/>
        </authorList>
    </citation>
    <scope>NUCLEOTIDE SEQUENCE [LARGE SCALE GENOMIC DNA]</scope>
    <source>
        <strain evidence="6 7">IMCC26218</strain>
    </source>
</reference>
<dbReference type="Pfam" id="PF02300">
    <property type="entry name" value="Fumarate_red_C"/>
    <property type="match status" value="1"/>
</dbReference>
<evidence type="ECO:0000256" key="3">
    <source>
        <dbReference type="ARBA" id="ARBA00022989"/>
    </source>
</evidence>
<dbReference type="Proteomes" id="UP000260665">
    <property type="component" value="Unassembled WGS sequence"/>
</dbReference>
<evidence type="ECO:0000256" key="4">
    <source>
        <dbReference type="ARBA" id="ARBA00023136"/>
    </source>
</evidence>
<accession>A0A3E1RK87</accession>
<dbReference type="EMBL" id="QFZK01000001">
    <property type="protein sequence ID" value="RFO99010.1"/>
    <property type="molecule type" value="Genomic_DNA"/>
</dbReference>
<comment type="caution">
    <text evidence="6">The sequence shown here is derived from an EMBL/GenBank/DDBJ whole genome shotgun (WGS) entry which is preliminary data.</text>
</comment>
<dbReference type="SUPFAM" id="SSF81343">
    <property type="entry name" value="Fumarate reductase respiratory complex transmembrane subunits"/>
    <property type="match status" value="1"/>
</dbReference>
<evidence type="ECO:0000256" key="2">
    <source>
        <dbReference type="ARBA" id="ARBA00022692"/>
    </source>
</evidence>
<evidence type="ECO:0000313" key="6">
    <source>
        <dbReference type="EMBL" id="RFO99010.1"/>
    </source>
</evidence>
<keyword evidence="1" id="KW-1003">Cell membrane</keyword>
<dbReference type="InterPro" id="IPR034804">
    <property type="entry name" value="SQR/QFR_C/D"/>
</dbReference>
<feature type="transmembrane region" description="Helical" evidence="5">
    <location>
        <begin position="39"/>
        <end position="58"/>
    </location>
</feature>
<feature type="transmembrane region" description="Helical" evidence="5">
    <location>
        <begin position="121"/>
        <end position="139"/>
    </location>
</feature>
<organism evidence="6 7">
    <name type="scientific">Rhodoferax lacus</name>
    <dbReference type="NCBI Taxonomy" id="2184758"/>
    <lineage>
        <taxon>Bacteria</taxon>
        <taxon>Pseudomonadati</taxon>
        <taxon>Pseudomonadota</taxon>
        <taxon>Betaproteobacteria</taxon>
        <taxon>Burkholderiales</taxon>
        <taxon>Comamonadaceae</taxon>
        <taxon>Rhodoferax</taxon>
    </lineage>
</organism>
<dbReference type="InterPro" id="IPR003510">
    <property type="entry name" value="Fumarate_red_C"/>
</dbReference>
<sequence>MKTDASIPTVRKTAGPYVRPMPGWWKHNPFFIRYMVRELTAVAVWVYALILTVGVFRLGQGEAAWNGWLQALQSPASIALHLVLLLGMVLHVHSWFEIMPKTMAPIVIKGQRVSAERIQRTGWSVAAVVFVAVLLLAVWSQA</sequence>
<gene>
    <name evidence="6" type="ORF">DIC66_02455</name>
</gene>
<keyword evidence="7" id="KW-1185">Reference proteome</keyword>
<evidence type="ECO:0000313" key="7">
    <source>
        <dbReference type="Proteomes" id="UP000260665"/>
    </source>
</evidence>
<proteinExistence type="predicted"/>
<name>A0A3E1RK87_9BURK</name>
<keyword evidence="4 5" id="KW-0472">Membrane</keyword>
<keyword evidence="3 5" id="KW-1133">Transmembrane helix</keyword>
<dbReference type="GO" id="GO:0016020">
    <property type="term" value="C:membrane"/>
    <property type="evidence" value="ECO:0007669"/>
    <property type="project" value="InterPro"/>
</dbReference>
<keyword evidence="2 5" id="KW-0812">Transmembrane</keyword>
<evidence type="ECO:0000256" key="5">
    <source>
        <dbReference type="SAM" id="Phobius"/>
    </source>
</evidence>
<dbReference type="OrthoDB" id="8909678at2"/>
<protein>
    <submittedName>
        <fullName evidence="6">Fumarate reductase subunit C</fullName>
    </submittedName>
</protein>
<evidence type="ECO:0000256" key="1">
    <source>
        <dbReference type="ARBA" id="ARBA00022475"/>
    </source>
</evidence>
<dbReference type="Gene3D" id="1.20.1300.10">
    <property type="entry name" value="Fumarate reductase/succinate dehydrogenase, transmembrane subunit"/>
    <property type="match status" value="1"/>
</dbReference>
<feature type="transmembrane region" description="Helical" evidence="5">
    <location>
        <begin position="78"/>
        <end position="100"/>
    </location>
</feature>